<keyword evidence="8" id="KW-1185">Reference proteome</keyword>
<proteinExistence type="predicted"/>
<dbReference type="Pfam" id="PF08637">
    <property type="entry name" value="NCA2"/>
    <property type="match status" value="1"/>
</dbReference>
<dbReference type="PANTHER" id="PTHR28234">
    <property type="entry name" value="NUCLEAR CONTROL OF ATPASE PROTEIN 2"/>
    <property type="match status" value="1"/>
</dbReference>
<dbReference type="OrthoDB" id="413313at2759"/>
<evidence type="ECO:0000256" key="3">
    <source>
        <dbReference type="ARBA" id="ARBA00022989"/>
    </source>
</evidence>
<evidence type="ECO:0000313" key="7">
    <source>
        <dbReference type="EMBL" id="CAG8984092.1"/>
    </source>
</evidence>
<accession>A0A9N9QE20</accession>
<keyword evidence="4" id="KW-0496">Mitochondrion</keyword>
<evidence type="ECO:0000256" key="4">
    <source>
        <dbReference type="ARBA" id="ARBA00023128"/>
    </source>
</evidence>
<dbReference type="GO" id="GO:0005741">
    <property type="term" value="C:mitochondrial outer membrane"/>
    <property type="evidence" value="ECO:0007669"/>
    <property type="project" value="TreeGrafter"/>
</dbReference>
<protein>
    <submittedName>
        <fullName evidence="7">Uncharacterized protein</fullName>
    </submittedName>
</protein>
<dbReference type="PANTHER" id="PTHR28234:SF1">
    <property type="entry name" value="NUCLEAR CONTROL OF ATPASE PROTEIN 2"/>
    <property type="match status" value="1"/>
</dbReference>
<feature type="transmembrane region" description="Helical" evidence="6">
    <location>
        <begin position="537"/>
        <end position="559"/>
    </location>
</feature>
<name>A0A9N9QE20_9HELO</name>
<sequence length="665" mass="75457">MSIVADQVRRVDGQLDRVHLVPGARTIHDGEFTTDSQKLSSSPRIAELQVIVKALSSTTSSKPLLSPWRISTLLHQAALSDIEVEREEDESTSAYESELEWLLVSKATVQTYGLLLNTLLEQTIPLNDDIWYWDEVLGSYPYSSLYTVQTTPSRFLAWSKDIYKDTRNRVVQLRQYSDEGISARDIGSSLTGQWKQFYGLVRDSIRERSVADIQRRVLSPIALCRSEARLNQARLRRLREMSASGLGVLMDEGLNFEINEESNDLSKVDEADSHEWKIVVERSIALMDNVLKNVTTLEAGVSDFEDTVFASVEDDPENGMDDTESVRPAKLSRRLQNILQKHVPKHISTSQRLVSRYGRPSRLVRYWLPAGILLLSSTTILQILVSRKAEIITWIRDFGTTVQDFYLNWILEPTKKIISTIRHDKDSDIAIMSKESLKGDRESLERMVIDFAIDNPQTSTETSGPLSEAQIMEIRTKVREGDLTPVLRAFEKDLRQPFIGTVRGDLIRTLLIQVQKTKVDVQFALSGIDSLLKSQELVFGFVGLTPGVLVSFAVFRYLGGMFGSRKGLRKGRKAGQAVRVLRNIDRILTLATPTQNNILSYKDHGLLLCEVHVLRQRASKLFPGEIEREFLEDVNDLCNINSGIQQQLKVLDRIRWGYSGWMKNE</sequence>
<evidence type="ECO:0000256" key="5">
    <source>
        <dbReference type="ARBA" id="ARBA00023136"/>
    </source>
</evidence>
<keyword evidence="2 6" id="KW-0812">Transmembrane</keyword>
<gene>
    <name evidence="7" type="ORF">HYALB_00010592</name>
</gene>
<evidence type="ECO:0000256" key="2">
    <source>
        <dbReference type="ARBA" id="ARBA00022692"/>
    </source>
</evidence>
<organism evidence="7 8">
    <name type="scientific">Hymenoscyphus albidus</name>
    <dbReference type="NCBI Taxonomy" id="595503"/>
    <lineage>
        <taxon>Eukaryota</taxon>
        <taxon>Fungi</taxon>
        <taxon>Dikarya</taxon>
        <taxon>Ascomycota</taxon>
        <taxon>Pezizomycotina</taxon>
        <taxon>Leotiomycetes</taxon>
        <taxon>Helotiales</taxon>
        <taxon>Helotiaceae</taxon>
        <taxon>Hymenoscyphus</taxon>
    </lineage>
</organism>
<dbReference type="InterPro" id="IPR013946">
    <property type="entry name" value="NCA2-like"/>
</dbReference>
<comment type="caution">
    <text evidence="7">The sequence shown here is derived from an EMBL/GenBank/DDBJ whole genome shotgun (WGS) entry which is preliminary data.</text>
</comment>
<reference evidence="7" key="1">
    <citation type="submission" date="2021-07" db="EMBL/GenBank/DDBJ databases">
        <authorList>
            <person name="Durling M."/>
        </authorList>
    </citation>
    <scope>NUCLEOTIDE SEQUENCE</scope>
</reference>
<keyword evidence="3 6" id="KW-1133">Transmembrane helix</keyword>
<dbReference type="EMBL" id="CAJVRM010000750">
    <property type="protein sequence ID" value="CAG8984092.1"/>
    <property type="molecule type" value="Genomic_DNA"/>
</dbReference>
<dbReference type="AlphaFoldDB" id="A0A9N9QE20"/>
<evidence type="ECO:0000313" key="8">
    <source>
        <dbReference type="Proteomes" id="UP000701801"/>
    </source>
</evidence>
<comment type="subcellular location">
    <subcellularLocation>
        <location evidence="1">Mitochondrion membrane</location>
        <topology evidence="1">Multi-pass membrane protein</topology>
    </subcellularLocation>
</comment>
<evidence type="ECO:0000256" key="6">
    <source>
        <dbReference type="SAM" id="Phobius"/>
    </source>
</evidence>
<dbReference type="Proteomes" id="UP000701801">
    <property type="component" value="Unassembled WGS sequence"/>
</dbReference>
<evidence type="ECO:0000256" key="1">
    <source>
        <dbReference type="ARBA" id="ARBA00004225"/>
    </source>
</evidence>
<keyword evidence="5 6" id="KW-0472">Membrane</keyword>